<organism evidence="2 3">
    <name type="scientific">Sphagnum jensenii</name>
    <dbReference type="NCBI Taxonomy" id="128206"/>
    <lineage>
        <taxon>Eukaryota</taxon>
        <taxon>Viridiplantae</taxon>
        <taxon>Streptophyta</taxon>
        <taxon>Embryophyta</taxon>
        <taxon>Bryophyta</taxon>
        <taxon>Sphagnophytina</taxon>
        <taxon>Sphagnopsida</taxon>
        <taxon>Sphagnales</taxon>
        <taxon>Sphagnaceae</taxon>
        <taxon>Sphagnum</taxon>
    </lineage>
</organism>
<sequence length="126" mass="14406">MKDRDEFLPCSSGNATTAATVKKKYLVSGFFKVSKYRQEKLSYFVEMSLHLVTCFLAIVNLIASTKYLAKEPTEIPMETIRAVLAMDYPMDCFRILVLDDGGQDDLKASVEALQSESYRKQFRYVH</sequence>
<protein>
    <submittedName>
        <fullName evidence="2">Uncharacterized protein</fullName>
    </submittedName>
</protein>
<evidence type="ECO:0000256" key="1">
    <source>
        <dbReference type="SAM" id="Phobius"/>
    </source>
</evidence>
<evidence type="ECO:0000313" key="3">
    <source>
        <dbReference type="Proteomes" id="UP001497444"/>
    </source>
</evidence>
<reference evidence="2" key="1">
    <citation type="submission" date="2024-02" db="EMBL/GenBank/DDBJ databases">
        <authorList>
            <consortium name="ELIXIR-Norway"/>
            <consortium name="Elixir Norway"/>
        </authorList>
    </citation>
    <scope>NUCLEOTIDE SEQUENCE</scope>
</reference>
<dbReference type="EMBL" id="OZ020108">
    <property type="protein sequence ID" value="CAK9260962.1"/>
    <property type="molecule type" value="Genomic_DNA"/>
</dbReference>
<keyword evidence="3" id="KW-1185">Reference proteome</keyword>
<keyword evidence="1" id="KW-0472">Membrane</keyword>
<feature type="transmembrane region" description="Helical" evidence="1">
    <location>
        <begin position="41"/>
        <end position="63"/>
    </location>
</feature>
<keyword evidence="1" id="KW-1133">Transmembrane helix</keyword>
<dbReference type="Proteomes" id="UP001497444">
    <property type="component" value="Chromosome 13"/>
</dbReference>
<name>A0ABP0W2F8_9BRYO</name>
<accession>A0ABP0W2F8</accession>
<dbReference type="Gene3D" id="3.90.550.10">
    <property type="entry name" value="Spore Coat Polysaccharide Biosynthesis Protein SpsA, Chain A"/>
    <property type="match status" value="1"/>
</dbReference>
<evidence type="ECO:0000313" key="2">
    <source>
        <dbReference type="EMBL" id="CAK9260962.1"/>
    </source>
</evidence>
<keyword evidence="1" id="KW-0812">Transmembrane</keyword>
<gene>
    <name evidence="2" type="ORF">CSSPJE1EN1_LOCUS6440</name>
</gene>
<dbReference type="InterPro" id="IPR029044">
    <property type="entry name" value="Nucleotide-diphossugar_trans"/>
</dbReference>
<proteinExistence type="predicted"/>